<gene>
    <name evidence="1" type="ORF">PKOR_14410</name>
</gene>
<dbReference type="Pfam" id="PF13668">
    <property type="entry name" value="Ferritin_2"/>
    <property type="match status" value="1"/>
</dbReference>
<dbReference type="AlphaFoldDB" id="A0A0E3ZF12"/>
<dbReference type="SUPFAM" id="SSF47240">
    <property type="entry name" value="Ferritin-like"/>
    <property type="match status" value="1"/>
</dbReference>
<accession>A0A0E3ZF12</accession>
<dbReference type="HOGENOM" id="CLU_029630_6_0_10"/>
<evidence type="ECO:0000313" key="1">
    <source>
        <dbReference type="EMBL" id="AKD04068.1"/>
    </source>
</evidence>
<proteinExistence type="predicted"/>
<dbReference type="RefSeq" id="WP_046311637.1">
    <property type="nucleotide sequence ID" value="NZ_CBCSCY010000019.1"/>
</dbReference>
<dbReference type="CDD" id="cd00657">
    <property type="entry name" value="Ferritin_like"/>
    <property type="match status" value="1"/>
</dbReference>
<dbReference type="STRING" id="400092.PKOR_14410"/>
<organism evidence="1 2">
    <name type="scientific">Pontibacter korlensis</name>
    <dbReference type="NCBI Taxonomy" id="400092"/>
    <lineage>
        <taxon>Bacteria</taxon>
        <taxon>Pseudomonadati</taxon>
        <taxon>Bacteroidota</taxon>
        <taxon>Cytophagia</taxon>
        <taxon>Cytophagales</taxon>
        <taxon>Hymenobacteraceae</taxon>
        <taxon>Pontibacter</taxon>
    </lineage>
</organism>
<dbReference type="InterPro" id="IPR012347">
    <property type="entry name" value="Ferritin-like"/>
</dbReference>
<reference evidence="1 2" key="1">
    <citation type="journal article" date="2015" name="Sci. Rep.">
        <title>Unraveling adaptation of Pontibacter korlensis to radiation and infertility in desert through complete genome and comparative transcriptomic analysis.</title>
        <authorList>
            <person name="Dai J."/>
            <person name="Dai W."/>
            <person name="Qiu C."/>
            <person name="Yang Z."/>
            <person name="Zhang Y."/>
            <person name="Zhou M."/>
            <person name="Zhang L."/>
            <person name="Fang C."/>
            <person name="Gao Q."/>
            <person name="Yang Q."/>
            <person name="Li X."/>
            <person name="Wang Z."/>
            <person name="Wang Z."/>
            <person name="Jia Z."/>
            <person name="Chen X."/>
        </authorList>
    </citation>
    <scope>NUCLEOTIDE SEQUENCE [LARGE SCALE GENOMIC DNA]</scope>
    <source>
        <strain evidence="1 2">X14-1T</strain>
    </source>
</reference>
<sequence>MNIFNIIEEIEKADPEVYSRMDSRRHAFKSLGSIGKKTALAAIPFALGSVFQKAYGQSNSMVLEVLNFALKLEYLERNFYTQALAASGLITDGTARAAIEKIQMHEAAHVDLLIATIQSLNGTPISEPTFNFGKNFPDWNTNYQTFLTLAQAFEDTGVRAYKGQAPNLINNDTVLTAALQIHSVEARHAAHIRRMRGNLGWIVGAGDNSNVPAGAQPVYAGEDNLMQGGINDVSTVGDGYSTAIATGAFDEPLTKEQVAQIVSLFE</sequence>
<dbReference type="EMBL" id="CP009621">
    <property type="protein sequence ID" value="AKD04068.1"/>
    <property type="molecule type" value="Genomic_DNA"/>
</dbReference>
<dbReference type="OrthoDB" id="954262at2"/>
<dbReference type="PATRIC" id="fig|400092.3.peg.3146"/>
<evidence type="ECO:0000313" key="2">
    <source>
        <dbReference type="Proteomes" id="UP000033109"/>
    </source>
</evidence>
<keyword evidence="2" id="KW-1185">Reference proteome</keyword>
<name>A0A0E3ZF12_9BACT</name>
<protein>
    <submittedName>
        <fullName evidence="1">Dessication-associated protein</fullName>
    </submittedName>
</protein>
<dbReference type="KEGG" id="pko:PKOR_14410"/>
<dbReference type="InterPro" id="IPR009078">
    <property type="entry name" value="Ferritin-like_SF"/>
</dbReference>
<dbReference type="Proteomes" id="UP000033109">
    <property type="component" value="Chromosome"/>
</dbReference>
<dbReference type="Gene3D" id="1.20.1260.10">
    <property type="match status" value="1"/>
</dbReference>